<evidence type="ECO:0000256" key="5">
    <source>
        <dbReference type="ARBA" id="ARBA00022815"/>
    </source>
</evidence>
<reference evidence="8" key="2">
    <citation type="submission" date="2025-08" db="UniProtKB">
        <authorList>
            <consortium name="Ensembl"/>
        </authorList>
    </citation>
    <scope>IDENTIFICATION</scope>
</reference>
<evidence type="ECO:0000256" key="2">
    <source>
        <dbReference type="ARBA" id="ARBA00007419"/>
    </source>
</evidence>
<reference evidence="8" key="1">
    <citation type="submission" date="2021-04" db="EMBL/GenBank/DDBJ databases">
        <authorList>
            <consortium name="Wellcome Sanger Institute Data Sharing"/>
        </authorList>
    </citation>
    <scope>NUCLEOTIDE SEQUENCE [LARGE SCALE GENOMIC DNA]</scope>
</reference>
<comment type="subcellular location">
    <subcellularLocation>
        <location evidence="1">Secreted</location>
    </subcellularLocation>
</comment>
<dbReference type="Pfam" id="PF08107">
    <property type="entry name" value="Antimicrobial12"/>
    <property type="match status" value="1"/>
</dbReference>
<dbReference type="Proteomes" id="UP000472265">
    <property type="component" value="Chromosome 22"/>
</dbReference>
<keyword evidence="5" id="KW-0027">Amidation</keyword>
<evidence type="ECO:0000313" key="9">
    <source>
        <dbReference type="Proteomes" id="UP000472265"/>
    </source>
</evidence>
<evidence type="ECO:0000256" key="3">
    <source>
        <dbReference type="ARBA" id="ARBA00022525"/>
    </source>
</evidence>
<keyword evidence="3" id="KW-0964">Secreted</keyword>
<dbReference type="Ensembl" id="ENSSAUT00010029882.1">
    <property type="protein sequence ID" value="ENSSAUP00010028344.1"/>
    <property type="gene ID" value="ENSSAUG00010012196.1"/>
</dbReference>
<proteinExistence type="inferred from homology"/>
<dbReference type="GO" id="GO:0042742">
    <property type="term" value="P:defense response to bacterium"/>
    <property type="evidence" value="ECO:0007669"/>
    <property type="project" value="UniProtKB-KW"/>
</dbReference>
<name>A0A671VQ65_SPAAU</name>
<evidence type="ECO:0000256" key="6">
    <source>
        <dbReference type="ARBA" id="ARBA00023022"/>
    </source>
</evidence>
<keyword evidence="9" id="KW-1185">Reference proteome</keyword>
<feature type="signal peptide" evidence="7">
    <location>
        <begin position="1"/>
        <end position="22"/>
    </location>
</feature>
<dbReference type="InterPro" id="IPR012515">
    <property type="entry name" value="Antimicrobial12"/>
</dbReference>
<accession>A0A671VQ65</accession>
<evidence type="ECO:0000256" key="1">
    <source>
        <dbReference type="ARBA" id="ARBA00004613"/>
    </source>
</evidence>
<keyword evidence="6" id="KW-0044">Antibiotic</keyword>
<organism evidence="8 9">
    <name type="scientific">Sparus aurata</name>
    <name type="common">Gilthead sea bream</name>
    <dbReference type="NCBI Taxonomy" id="8175"/>
    <lineage>
        <taxon>Eukaryota</taxon>
        <taxon>Metazoa</taxon>
        <taxon>Chordata</taxon>
        <taxon>Craniata</taxon>
        <taxon>Vertebrata</taxon>
        <taxon>Euteleostomi</taxon>
        <taxon>Actinopterygii</taxon>
        <taxon>Neopterygii</taxon>
        <taxon>Teleostei</taxon>
        <taxon>Neoteleostei</taxon>
        <taxon>Acanthomorphata</taxon>
        <taxon>Eupercaria</taxon>
        <taxon>Spariformes</taxon>
        <taxon>Sparidae</taxon>
        <taxon>Sparus</taxon>
    </lineage>
</organism>
<protein>
    <submittedName>
        <fullName evidence="8">Uncharacterized protein</fullName>
    </submittedName>
</protein>
<feature type="chain" id="PRO_5025340940" evidence="7">
    <location>
        <begin position="23"/>
        <end position="44"/>
    </location>
</feature>
<keyword evidence="4" id="KW-0929">Antimicrobial</keyword>
<dbReference type="AlphaFoldDB" id="A0A671VQ65"/>
<evidence type="ECO:0000256" key="7">
    <source>
        <dbReference type="SAM" id="SignalP"/>
    </source>
</evidence>
<dbReference type="GeneTree" id="ENSGT01030000238026"/>
<keyword evidence="7" id="KW-0732">Signal</keyword>
<dbReference type="InParanoid" id="A0A671VQ65"/>
<reference evidence="8" key="3">
    <citation type="submission" date="2025-09" db="UniProtKB">
        <authorList>
            <consortium name="Ensembl"/>
        </authorList>
    </citation>
    <scope>IDENTIFICATION</scope>
</reference>
<comment type="similarity">
    <text evidence="2">Belongs to the pleurocidin family.</text>
</comment>
<evidence type="ECO:0000313" key="8">
    <source>
        <dbReference type="Ensembl" id="ENSSAUP00010028344.1"/>
    </source>
</evidence>
<evidence type="ECO:0000256" key="4">
    <source>
        <dbReference type="ARBA" id="ARBA00022529"/>
    </source>
</evidence>
<sequence>MKCTVVFLVLSMVVLMAEPADGFIGLLISGTNVIYHHIYISYIW</sequence>
<dbReference type="GO" id="GO:0005576">
    <property type="term" value="C:extracellular region"/>
    <property type="evidence" value="ECO:0007669"/>
    <property type="project" value="UniProtKB-SubCell"/>
</dbReference>